<dbReference type="Pfam" id="PF10017">
    <property type="entry name" value="Methyltransf_33"/>
    <property type="match status" value="1"/>
</dbReference>
<dbReference type="OrthoDB" id="5289726at2"/>
<proteinExistence type="predicted"/>
<dbReference type="PANTHER" id="PTHR43397:SF1">
    <property type="entry name" value="ERGOTHIONEINE BIOSYNTHESIS PROTEIN 1"/>
    <property type="match status" value="1"/>
</dbReference>
<dbReference type="InterPro" id="IPR019257">
    <property type="entry name" value="MeTrfase_dom"/>
</dbReference>
<evidence type="ECO:0000313" key="4">
    <source>
        <dbReference type="EMBL" id="PHQ31561.1"/>
    </source>
</evidence>
<dbReference type="EMBL" id="NIZW01000046">
    <property type="protein sequence ID" value="PHQ31561.1"/>
    <property type="molecule type" value="Genomic_DNA"/>
</dbReference>
<keyword evidence="1 4" id="KW-0489">Methyltransferase</keyword>
<dbReference type="InterPro" id="IPR029063">
    <property type="entry name" value="SAM-dependent_MTases_sf"/>
</dbReference>
<organism evidence="4 5">
    <name type="scientific">Rhodopirellula bahusiensis</name>
    <dbReference type="NCBI Taxonomy" id="2014065"/>
    <lineage>
        <taxon>Bacteria</taxon>
        <taxon>Pseudomonadati</taxon>
        <taxon>Planctomycetota</taxon>
        <taxon>Planctomycetia</taxon>
        <taxon>Pirellulales</taxon>
        <taxon>Pirellulaceae</taxon>
        <taxon>Rhodopirellula</taxon>
    </lineage>
</organism>
<dbReference type="AlphaFoldDB" id="A0A2G1VXV5"/>
<dbReference type="PANTHER" id="PTHR43397">
    <property type="entry name" value="ERGOTHIONEINE BIOSYNTHESIS PROTEIN 1"/>
    <property type="match status" value="1"/>
</dbReference>
<dbReference type="GO" id="GO:0008168">
    <property type="term" value="F:methyltransferase activity"/>
    <property type="evidence" value="ECO:0007669"/>
    <property type="project" value="UniProtKB-KW"/>
</dbReference>
<dbReference type="InterPro" id="IPR035094">
    <property type="entry name" value="EgtD"/>
</dbReference>
<evidence type="ECO:0000256" key="1">
    <source>
        <dbReference type="ARBA" id="ARBA00022603"/>
    </source>
</evidence>
<dbReference type="Gene3D" id="3.40.50.150">
    <property type="entry name" value="Vaccinia Virus protein VP39"/>
    <property type="match status" value="1"/>
</dbReference>
<dbReference type="GO" id="GO:0032259">
    <property type="term" value="P:methylation"/>
    <property type="evidence" value="ECO:0007669"/>
    <property type="project" value="UniProtKB-KW"/>
</dbReference>
<protein>
    <submittedName>
        <fullName evidence="4">L-histidine N(Alpha)-methyltransferase</fullName>
    </submittedName>
</protein>
<dbReference type="InterPro" id="IPR017804">
    <property type="entry name" value="MeTrfase_EgtD-like"/>
</dbReference>
<reference evidence="4 5" key="1">
    <citation type="submission" date="2017-06" db="EMBL/GenBank/DDBJ databases">
        <title>Description of Rhodopirellula bahusiensis sp. nov.</title>
        <authorList>
            <person name="Kizina J."/>
            <person name="Harder J."/>
        </authorList>
    </citation>
    <scope>NUCLEOTIDE SEQUENCE [LARGE SCALE GENOMIC DNA]</scope>
    <source>
        <strain evidence="4 5">SWK21</strain>
    </source>
</reference>
<evidence type="ECO:0000259" key="3">
    <source>
        <dbReference type="Pfam" id="PF10017"/>
    </source>
</evidence>
<sequence>MVTSSTGFASACDADYAVASCYRSIDRDEGMEIQRGFFGEVPSLPSKYFYDRVGSELFDAICELDEYYPTRTEASIMRESVDEMVESIGPAGRLIEYGSGSSLKTRLLLEHMHADVTYVPVDISGDYLNQVAENLRRDFPQRRISPIAADFTRPFRLPSSTASQARDVVYFPGSTIGNFKPAFAATLLSQMRNQVGTGGGLLIGFDLQKDPAVLEAAYDDRRGITALFNLNLLRHLNRVAGGDFDLEAYRHIALYNDQEHRIEMHLESCREQTVSLVGRTRTLAKSERILTELSHKYTVDGFTEMAAASGWKREQVWTDANEYFAVGMFRA</sequence>
<comment type="caution">
    <text evidence="4">The sequence shown here is derived from an EMBL/GenBank/DDBJ whole genome shotgun (WGS) entry which is preliminary data.</text>
</comment>
<dbReference type="NCBIfam" id="TIGR03438">
    <property type="entry name" value="egtD_ergothio"/>
    <property type="match status" value="1"/>
</dbReference>
<evidence type="ECO:0000256" key="2">
    <source>
        <dbReference type="ARBA" id="ARBA00022679"/>
    </source>
</evidence>
<dbReference type="Proteomes" id="UP000225740">
    <property type="component" value="Unassembled WGS sequence"/>
</dbReference>
<name>A0A2G1VXV5_9BACT</name>
<keyword evidence="2 4" id="KW-0808">Transferase</keyword>
<dbReference type="InterPro" id="IPR051128">
    <property type="entry name" value="EgtD_Methyltrsf_superfamily"/>
</dbReference>
<dbReference type="SUPFAM" id="SSF53335">
    <property type="entry name" value="S-adenosyl-L-methionine-dependent methyltransferases"/>
    <property type="match status" value="1"/>
</dbReference>
<keyword evidence="5" id="KW-1185">Reference proteome</keyword>
<gene>
    <name evidence="4" type="primary">egtD</name>
    <name evidence="4" type="ORF">CEE69_30560</name>
</gene>
<accession>A0A2G1VXV5</accession>
<dbReference type="PIRSF" id="PIRSF018005">
    <property type="entry name" value="UCP018005"/>
    <property type="match status" value="1"/>
</dbReference>
<feature type="domain" description="Histidine-specific methyltransferase SAM-dependent" evidence="3">
    <location>
        <begin position="32"/>
        <end position="330"/>
    </location>
</feature>
<evidence type="ECO:0000313" key="5">
    <source>
        <dbReference type="Proteomes" id="UP000225740"/>
    </source>
</evidence>